<dbReference type="Gene3D" id="2.40.50.140">
    <property type="entry name" value="Nucleic acid-binding proteins"/>
    <property type="match status" value="1"/>
</dbReference>
<name>A0ABP8FNV6_9BACT</name>
<evidence type="ECO:0000256" key="1">
    <source>
        <dbReference type="ARBA" id="ARBA00004370"/>
    </source>
</evidence>
<keyword evidence="5" id="KW-1133">Transmembrane helix</keyword>
<dbReference type="EMBL" id="BAABFN010000002">
    <property type="protein sequence ID" value="GAA4307967.1"/>
    <property type="molecule type" value="Genomic_DNA"/>
</dbReference>
<keyword evidence="2" id="KW-0479">Metal-binding</keyword>
<keyword evidence="4 5" id="KW-0472">Membrane</keyword>
<evidence type="ECO:0000256" key="5">
    <source>
        <dbReference type="SAM" id="Phobius"/>
    </source>
</evidence>
<sequence length="137" mass="15471">MKKSNIILLVVIAVAIGVIISLVGDFSTYETFSTAKENPDRVFQVIGELEKSRPMEYNPQKDANLFSFYVKDKTGQVQQVIFTGTKPTDFEKSERIVLTGRMGEDQQFHCSKILMKCPSKYKQDQVAVGKESQQAQL</sequence>
<evidence type="ECO:0000256" key="3">
    <source>
        <dbReference type="ARBA" id="ARBA00022748"/>
    </source>
</evidence>
<keyword evidence="2" id="KW-0349">Heme</keyword>
<dbReference type="InterPro" id="IPR004329">
    <property type="entry name" value="CcmE"/>
</dbReference>
<dbReference type="InterPro" id="IPR012340">
    <property type="entry name" value="NA-bd_OB-fold"/>
</dbReference>
<evidence type="ECO:0000256" key="4">
    <source>
        <dbReference type="ARBA" id="ARBA00023136"/>
    </source>
</evidence>
<keyword evidence="7" id="KW-1185">Reference proteome</keyword>
<dbReference type="Proteomes" id="UP001501207">
    <property type="component" value="Unassembled WGS sequence"/>
</dbReference>
<evidence type="ECO:0000313" key="6">
    <source>
        <dbReference type="EMBL" id="GAA4307967.1"/>
    </source>
</evidence>
<reference evidence="7" key="1">
    <citation type="journal article" date="2019" name="Int. J. Syst. Evol. Microbiol.">
        <title>The Global Catalogue of Microorganisms (GCM) 10K type strain sequencing project: providing services to taxonomists for standard genome sequencing and annotation.</title>
        <authorList>
            <consortium name="The Broad Institute Genomics Platform"/>
            <consortium name="The Broad Institute Genome Sequencing Center for Infectious Disease"/>
            <person name="Wu L."/>
            <person name="Ma J."/>
        </authorList>
    </citation>
    <scope>NUCLEOTIDE SEQUENCE [LARGE SCALE GENOMIC DNA]</scope>
    <source>
        <strain evidence="7">JCM 17664</strain>
    </source>
</reference>
<evidence type="ECO:0000256" key="2">
    <source>
        <dbReference type="ARBA" id="ARBA00022617"/>
    </source>
</evidence>
<comment type="caution">
    <text evidence="6">The sequence shown here is derived from an EMBL/GenBank/DDBJ whole genome shotgun (WGS) entry which is preliminary data.</text>
</comment>
<gene>
    <name evidence="6" type="ORF">GCM10023143_15000</name>
</gene>
<organism evidence="6 7">
    <name type="scientific">Compostibacter hankyongensis</name>
    <dbReference type="NCBI Taxonomy" id="1007089"/>
    <lineage>
        <taxon>Bacteria</taxon>
        <taxon>Pseudomonadati</taxon>
        <taxon>Bacteroidota</taxon>
        <taxon>Chitinophagia</taxon>
        <taxon>Chitinophagales</taxon>
        <taxon>Chitinophagaceae</taxon>
        <taxon>Compostibacter</taxon>
    </lineage>
</organism>
<accession>A0ABP8FNV6</accession>
<protein>
    <recommendedName>
        <fullName evidence="8">Cytochrome c maturation protein CcmE</fullName>
    </recommendedName>
</protein>
<feature type="transmembrane region" description="Helical" evidence="5">
    <location>
        <begin position="6"/>
        <end position="26"/>
    </location>
</feature>
<dbReference type="SUPFAM" id="SSF82093">
    <property type="entry name" value="Heme chaperone CcmE"/>
    <property type="match status" value="1"/>
</dbReference>
<evidence type="ECO:0000313" key="7">
    <source>
        <dbReference type="Proteomes" id="UP001501207"/>
    </source>
</evidence>
<comment type="subcellular location">
    <subcellularLocation>
        <location evidence="1">Membrane</location>
    </subcellularLocation>
</comment>
<dbReference type="RefSeq" id="WP_344977837.1">
    <property type="nucleotide sequence ID" value="NZ_BAABFN010000002.1"/>
</dbReference>
<keyword evidence="2" id="KW-0408">Iron</keyword>
<proteinExistence type="predicted"/>
<dbReference type="InterPro" id="IPR036127">
    <property type="entry name" value="CcmE-like_sf"/>
</dbReference>
<evidence type="ECO:0008006" key="8">
    <source>
        <dbReference type="Google" id="ProtNLM"/>
    </source>
</evidence>
<keyword evidence="3" id="KW-0201">Cytochrome c-type biogenesis</keyword>
<dbReference type="Pfam" id="PF03100">
    <property type="entry name" value="CcmE"/>
    <property type="match status" value="1"/>
</dbReference>
<keyword evidence="5" id="KW-0812">Transmembrane</keyword>